<keyword evidence="2" id="KW-1185">Reference proteome</keyword>
<reference evidence="1 2" key="1">
    <citation type="journal article" date="2018" name="Genome Announc.">
        <title>Ignatzschineria cameli sp. nov., isolated from necrotic foot tissue of dromedaries (Camelus dromedarius) and associated maggots (Wohlfahrtia species) in Dubai.</title>
        <authorList>
            <person name="Tsang C.C."/>
            <person name="Tang J.Y."/>
            <person name="Fong J.Y."/>
            <person name="Kinne J."/>
            <person name="Lee H.H."/>
            <person name="Joseph M."/>
            <person name="Jose S."/>
            <person name="Schuster R.K."/>
            <person name="Tang Y."/>
            <person name="Sivakumar S."/>
            <person name="Chen J.H."/>
            <person name="Teng J.L."/>
            <person name="Lau S.K."/>
            <person name="Wernery U."/>
            <person name="Woo P.C."/>
        </authorList>
    </citation>
    <scope>NUCLEOTIDE SEQUENCE [LARGE SCALE GENOMIC DNA]</scope>
    <source>
        <strain evidence="1 2">KCTC 22643</strain>
    </source>
</reference>
<evidence type="ECO:0000313" key="2">
    <source>
        <dbReference type="Proteomes" id="UP000244948"/>
    </source>
</evidence>
<protein>
    <submittedName>
        <fullName evidence="1">Chorismate lyase</fullName>
    </submittedName>
</protein>
<dbReference type="SUPFAM" id="SSF64288">
    <property type="entry name" value="Chorismate lyase-like"/>
    <property type="match status" value="1"/>
</dbReference>
<sequence>MDSLDSWHPQSALRSLLIEAGFDLELYLPLLTIQSLTRGLEGLNPEFSVDLLHLGSLQVGEIQYFSRRVKLKLKEQAVIAAESLCDENSQFWCEYLNCGTQSLGRRLFNGENVIERTPFEYALIAAKELPDFAQEELYEDEVIIARRSLFFREKEQLSLIEYYLPSLNHFKSC</sequence>
<proteinExistence type="predicted"/>
<dbReference type="InterPro" id="IPR028978">
    <property type="entry name" value="Chorismate_lyase_/UTRA_dom_sf"/>
</dbReference>
<dbReference type="Proteomes" id="UP000244948">
    <property type="component" value="Unassembled WGS sequence"/>
</dbReference>
<dbReference type="GO" id="GO:0016829">
    <property type="term" value="F:lyase activity"/>
    <property type="evidence" value="ECO:0007669"/>
    <property type="project" value="UniProtKB-KW"/>
</dbReference>
<dbReference type="AlphaFoldDB" id="A0A2U2AJ48"/>
<evidence type="ECO:0000313" key="1">
    <source>
        <dbReference type="EMBL" id="PWD82698.1"/>
    </source>
</evidence>
<gene>
    <name evidence="1" type="ORF">DC082_08760</name>
</gene>
<organism evidence="1 2">
    <name type="scientific">Ignatzschineria indica</name>
    <dbReference type="NCBI Taxonomy" id="472583"/>
    <lineage>
        <taxon>Bacteria</taxon>
        <taxon>Pseudomonadati</taxon>
        <taxon>Pseudomonadota</taxon>
        <taxon>Gammaproteobacteria</taxon>
        <taxon>Cardiobacteriales</taxon>
        <taxon>Ignatzschineriaceae</taxon>
        <taxon>Ignatzschineria</taxon>
    </lineage>
</organism>
<name>A0A2U2AJ48_9GAMM</name>
<dbReference type="RefSeq" id="WP_109236639.1">
    <property type="nucleotide sequence ID" value="NZ_BMXZ01000004.1"/>
</dbReference>
<dbReference type="EMBL" id="QEWR01000004">
    <property type="protein sequence ID" value="PWD82698.1"/>
    <property type="molecule type" value="Genomic_DNA"/>
</dbReference>
<keyword evidence="1" id="KW-0456">Lyase</keyword>
<dbReference type="Gene3D" id="3.40.1410.10">
    <property type="entry name" value="Chorismate lyase-like"/>
    <property type="match status" value="1"/>
</dbReference>
<accession>A0A2U2AJ48</accession>
<comment type="caution">
    <text evidence="1">The sequence shown here is derived from an EMBL/GenBank/DDBJ whole genome shotgun (WGS) entry which is preliminary data.</text>
</comment>